<organism evidence="1 2">
    <name type="scientific">Sulfitobacter geojensis</name>
    <dbReference type="NCBI Taxonomy" id="1342299"/>
    <lineage>
        <taxon>Bacteria</taxon>
        <taxon>Pseudomonadati</taxon>
        <taxon>Pseudomonadota</taxon>
        <taxon>Alphaproteobacteria</taxon>
        <taxon>Rhodobacterales</taxon>
        <taxon>Roseobacteraceae</taxon>
        <taxon>Sulfitobacter</taxon>
    </lineage>
</organism>
<proteinExistence type="predicted"/>
<protein>
    <submittedName>
        <fullName evidence="1">Uncharacterized protein</fullName>
    </submittedName>
</protein>
<name>A0AAE3B834_9RHOB</name>
<comment type="caution">
    <text evidence="1">The sequence shown here is derived from an EMBL/GenBank/DDBJ whole genome shotgun (WGS) entry which is preliminary data.</text>
</comment>
<dbReference type="EMBL" id="JAFBRM010000014">
    <property type="protein sequence ID" value="MBM1715963.1"/>
    <property type="molecule type" value="Genomic_DNA"/>
</dbReference>
<keyword evidence="2" id="KW-1185">Reference proteome</keyword>
<sequence length="181" mass="19915">MDEKIKKYLGSAFYSAKWVERSNLVRLSATGLLPCSNYLAQLEKRPEKVVPPMWDFVFFAPDSCEKALKVFNENVVMMCSPGSTTIVVHDAAGIHEVAILETHAKRAETSDAHSVFAQFPRLDEGHQGCLIASADTLVSAYYYRAFGPAPLDDCKQFVTAHDPAKGRVLLAGGEVPWPLLA</sequence>
<dbReference type="Proteomes" id="UP000732193">
    <property type="component" value="Unassembled WGS sequence"/>
</dbReference>
<dbReference type="AlphaFoldDB" id="A0AAE3B834"/>
<evidence type="ECO:0000313" key="2">
    <source>
        <dbReference type="Proteomes" id="UP000732193"/>
    </source>
</evidence>
<reference evidence="1 2" key="1">
    <citation type="submission" date="2021-01" db="EMBL/GenBank/DDBJ databases">
        <title>Diatom-associated Roseobacters Show Island Model of Population Structure.</title>
        <authorList>
            <person name="Qu L."/>
            <person name="Feng X."/>
            <person name="Chen Y."/>
            <person name="Li L."/>
            <person name="Wang X."/>
            <person name="Hu Z."/>
            <person name="Wang H."/>
            <person name="Luo H."/>
        </authorList>
    </citation>
    <scope>NUCLEOTIDE SEQUENCE [LARGE SCALE GENOMIC DNA]</scope>
    <source>
        <strain evidence="1 2">TR60-84</strain>
    </source>
</reference>
<evidence type="ECO:0000313" key="1">
    <source>
        <dbReference type="EMBL" id="MBM1715963.1"/>
    </source>
</evidence>
<dbReference type="RefSeq" id="WP_203243665.1">
    <property type="nucleotide sequence ID" value="NZ_JAFBRH010000014.1"/>
</dbReference>
<accession>A0AAE3B834</accession>
<gene>
    <name evidence="1" type="ORF">JQV55_20505</name>
</gene>